<sequence>MVAHATTFLDQKTIIEIAWPILTARLEEFGVNGLLVEEEIDFDGEPILRLNVVVDRPYTARAMMDARDAIRVQLLKRDDQRSVYFRPMSGQPVK</sequence>
<accession>A0A7V7PMA7</accession>
<dbReference type="RefSeq" id="WP_150971915.1">
    <property type="nucleotide sequence ID" value="NZ_VZDO01000015.1"/>
</dbReference>
<organism evidence="1 2">
    <name type="scientific">Plantimonas leprariae</name>
    <dbReference type="NCBI Taxonomy" id="2615207"/>
    <lineage>
        <taxon>Bacteria</taxon>
        <taxon>Pseudomonadati</taxon>
        <taxon>Pseudomonadota</taxon>
        <taxon>Alphaproteobacteria</taxon>
        <taxon>Hyphomicrobiales</taxon>
        <taxon>Aurantimonadaceae</taxon>
        <taxon>Plantimonas</taxon>
    </lineage>
</organism>
<gene>
    <name evidence="1" type="ORF">F6X38_17560</name>
</gene>
<evidence type="ECO:0000313" key="1">
    <source>
        <dbReference type="EMBL" id="KAB0677786.1"/>
    </source>
</evidence>
<dbReference type="EMBL" id="VZDO01000015">
    <property type="protein sequence ID" value="KAB0677786.1"/>
    <property type="molecule type" value="Genomic_DNA"/>
</dbReference>
<protein>
    <submittedName>
        <fullName evidence="1">Uncharacterized protein</fullName>
    </submittedName>
</protein>
<name>A0A7V7PMA7_9HYPH</name>
<keyword evidence="2" id="KW-1185">Reference proteome</keyword>
<reference evidence="1 2" key="1">
    <citation type="submission" date="2019-09" db="EMBL/GenBank/DDBJ databases">
        <title>YIM 132180 draft genome.</title>
        <authorList>
            <person name="Zhang K."/>
        </authorList>
    </citation>
    <scope>NUCLEOTIDE SEQUENCE [LARGE SCALE GENOMIC DNA]</scope>
    <source>
        <strain evidence="1 2">YIM 132180</strain>
    </source>
</reference>
<proteinExistence type="predicted"/>
<comment type="caution">
    <text evidence="1">The sequence shown here is derived from an EMBL/GenBank/DDBJ whole genome shotgun (WGS) entry which is preliminary data.</text>
</comment>
<evidence type="ECO:0000313" key="2">
    <source>
        <dbReference type="Proteomes" id="UP000432089"/>
    </source>
</evidence>
<dbReference type="AlphaFoldDB" id="A0A7V7PMA7"/>
<dbReference type="Proteomes" id="UP000432089">
    <property type="component" value="Unassembled WGS sequence"/>
</dbReference>